<dbReference type="Proteomes" id="UP000623269">
    <property type="component" value="Unassembled WGS sequence"/>
</dbReference>
<dbReference type="RefSeq" id="WP_197659622.1">
    <property type="nucleotide sequence ID" value="NZ_JAEAGR010000001.1"/>
</dbReference>
<reference evidence="1" key="1">
    <citation type="submission" date="2020-12" db="EMBL/GenBank/DDBJ databases">
        <title>M. sibirica DSM 26468T genome.</title>
        <authorList>
            <person name="Thieme N."/>
            <person name="Rettenmaier R."/>
            <person name="Zverlov V."/>
            <person name="Liebl W."/>
        </authorList>
    </citation>
    <scope>NUCLEOTIDE SEQUENCE</scope>
    <source>
        <strain evidence="1">DSM 26468</strain>
    </source>
</reference>
<gene>
    <name evidence="1" type="ORF">I5677_00640</name>
</gene>
<dbReference type="EMBL" id="JAEAGR010000001">
    <property type="protein sequence ID" value="MBH1939394.1"/>
    <property type="molecule type" value="Genomic_DNA"/>
</dbReference>
<protein>
    <submittedName>
        <fullName evidence="1">Uncharacterized protein</fullName>
    </submittedName>
</protein>
<evidence type="ECO:0000313" key="2">
    <source>
        <dbReference type="Proteomes" id="UP000623269"/>
    </source>
</evidence>
<accession>A0A8J7HBM3</accession>
<name>A0A8J7HBM3_9FIRM</name>
<dbReference type="AlphaFoldDB" id="A0A8J7HBM3"/>
<keyword evidence="2" id="KW-1185">Reference proteome</keyword>
<organism evidence="1 2">
    <name type="scientific">Mobilitalea sibirica</name>
    <dbReference type="NCBI Taxonomy" id="1462919"/>
    <lineage>
        <taxon>Bacteria</taxon>
        <taxon>Bacillati</taxon>
        <taxon>Bacillota</taxon>
        <taxon>Clostridia</taxon>
        <taxon>Lachnospirales</taxon>
        <taxon>Lachnospiraceae</taxon>
        <taxon>Mobilitalea</taxon>
    </lineage>
</organism>
<proteinExistence type="predicted"/>
<comment type="caution">
    <text evidence="1">The sequence shown here is derived from an EMBL/GenBank/DDBJ whole genome shotgun (WGS) entry which is preliminary data.</text>
</comment>
<evidence type="ECO:0000313" key="1">
    <source>
        <dbReference type="EMBL" id="MBH1939394.1"/>
    </source>
</evidence>
<sequence>MSLVRHLYEFIGQTVTIFTTSGGPSGCGFTGVILAVNCNYVRLVTQQGTPPTSPLSENICPQFAADEAFDGGIGGGIGGGLAGGIGGKVGAGGGGIGGGLAGGIGGGIGCGGCHYPKPQPFVVGSVCDIPIDRIAAFCHNAV</sequence>